<organism evidence="1 2">
    <name type="scientific">Fusarium fujikuroi</name>
    <name type="common">Bakanae and foot rot disease fungus</name>
    <name type="synonym">Gibberella fujikuroi</name>
    <dbReference type="NCBI Taxonomy" id="5127"/>
    <lineage>
        <taxon>Eukaryota</taxon>
        <taxon>Fungi</taxon>
        <taxon>Dikarya</taxon>
        <taxon>Ascomycota</taxon>
        <taxon>Pezizomycotina</taxon>
        <taxon>Sordariomycetes</taxon>
        <taxon>Hypocreomycetidae</taxon>
        <taxon>Hypocreales</taxon>
        <taxon>Nectriaceae</taxon>
        <taxon>Fusarium</taxon>
        <taxon>Fusarium fujikuroi species complex</taxon>
    </lineage>
</organism>
<accession>A0A9Q9UJ68</accession>
<comment type="caution">
    <text evidence="1">The sequence shown here is derived from an EMBL/GenBank/DDBJ whole genome shotgun (WGS) entry which is preliminary data.</text>
</comment>
<protein>
    <submittedName>
        <fullName evidence="1">Uncharacterized protein</fullName>
    </submittedName>
</protein>
<sequence length="72" mass="8449">MPEASFPDYRLSGRVLQAWLRRRFKDDTIIVEKRAKRCLKRQSKDAEYVFTLPDGKELTDVRFTWVGSGILS</sequence>
<gene>
    <name evidence="1" type="ORF">C2S_12935</name>
</gene>
<dbReference type="Proteomes" id="UP000760494">
    <property type="component" value="Unassembled WGS sequence"/>
</dbReference>
<dbReference type="EMBL" id="CABFJX010000422">
    <property type="protein sequence ID" value="VTT83972.1"/>
    <property type="molecule type" value="Genomic_DNA"/>
</dbReference>
<proteinExistence type="predicted"/>
<reference evidence="1" key="1">
    <citation type="submission" date="2019-05" db="EMBL/GenBank/DDBJ databases">
        <authorList>
            <person name="Piombo E."/>
        </authorList>
    </citation>
    <scope>NUCLEOTIDE SEQUENCE</scope>
    <source>
        <strain evidence="1">C2S</strain>
    </source>
</reference>
<dbReference type="AlphaFoldDB" id="A0A9Q9UJ68"/>
<evidence type="ECO:0000313" key="1">
    <source>
        <dbReference type="EMBL" id="VTT83972.1"/>
    </source>
</evidence>
<evidence type="ECO:0000313" key="2">
    <source>
        <dbReference type="Proteomes" id="UP000760494"/>
    </source>
</evidence>
<name>A0A9Q9UJ68_FUSFU</name>